<evidence type="ECO:0000313" key="2">
    <source>
        <dbReference type="EMBL" id="KAK2551458.1"/>
    </source>
</evidence>
<comment type="caution">
    <text evidence="2">The sequence shown here is derived from an EMBL/GenBank/DDBJ whole genome shotgun (WGS) entry which is preliminary data.</text>
</comment>
<proteinExistence type="predicted"/>
<keyword evidence="3" id="KW-1185">Reference proteome</keyword>
<gene>
    <name evidence="2" type="ORF">P5673_027643</name>
</gene>
<dbReference type="Proteomes" id="UP001249851">
    <property type="component" value="Unassembled WGS sequence"/>
</dbReference>
<reference evidence="2" key="2">
    <citation type="journal article" date="2023" name="Science">
        <title>Genomic signatures of disease resistance in endangered staghorn corals.</title>
        <authorList>
            <person name="Vollmer S.V."/>
            <person name="Selwyn J.D."/>
            <person name="Despard B.A."/>
            <person name="Roesel C.L."/>
        </authorList>
    </citation>
    <scope>NUCLEOTIDE SEQUENCE</scope>
    <source>
        <strain evidence="2">K2</strain>
    </source>
</reference>
<sequence>MAEEAHSPEETSANFYGFAYSVVEQTIARLESVNDLSEMDGLIMRLECLNRSLANLDSPDTDEIMLLIGEAISCMSRDRSLSLEFSSPGVPNVAGDRPSKLSKNSWHSSWNKDLKYPPSRSFFVYRREPLRDEWLPTAYRYQLISTYSNISDDHLNNLVRQAQSEHNGISLRLLMGYVQSQGYRVQWERVCQSLLRTDPTGVYQRWRASIRRRQYWLPGPLALWHIDGNHKLIRWRIVVHGGVDGFSRLPVYLHASPNNRASTVLNLFTEAVNTYRLPSRVRCDKGGENYDVGWYMLNHPQRGPGCSSIIAGCLSLFYQIFHHLERQGLLDTDDDTHMWCLHDIYLAMLNKHLQTWRDAWVHHPLRTEGNKTPMQLWIGGLHFTHFGQTVIHSAHPVPVTEEEFRQYGIDWNGPVSTGDENIVEVPDTLCPFSDHILSQLRQSVNPSSDDGNYGISLYVNAVSEVTRLLQFQN</sequence>
<dbReference type="InterPro" id="IPR036397">
    <property type="entry name" value="RNaseH_sf"/>
</dbReference>
<dbReference type="AlphaFoldDB" id="A0AAD9PYT1"/>
<evidence type="ECO:0000313" key="3">
    <source>
        <dbReference type="Proteomes" id="UP001249851"/>
    </source>
</evidence>
<evidence type="ECO:0000259" key="1">
    <source>
        <dbReference type="Pfam" id="PF24764"/>
    </source>
</evidence>
<dbReference type="InterPro" id="IPR058913">
    <property type="entry name" value="Integrase_dom_put"/>
</dbReference>
<accession>A0AAD9PYT1</accession>
<organism evidence="2 3">
    <name type="scientific">Acropora cervicornis</name>
    <name type="common">Staghorn coral</name>
    <dbReference type="NCBI Taxonomy" id="6130"/>
    <lineage>
        <taxon>Eukaryota</taxon>
        <taxon>Metazoa</taxon>
        <taxon>Cnidaria</taxon>
        <taxon>Anthozoa</taxon>
        <taxon>Hexacorallia</taxon>
        <taxon>Scleractinia</taxon>
        <taxon>Astrocoeniina</taxon>
        <taxon>Acroporidae</taxon>
        <taxon>Acropora</taxon>
    </lineage>
</organism>
<feature type="domain" description="Integrase core" evidence="1">
    <location>
        <begin position="215"/>
        <end position="312"/>
    </location>
</feature>
<dbReference type="EMBL" id="JARQWQ010000097">
    <property type="protein sequence ID" value="KAK2551458.1"/>
    <property type="molecule type" value="Genomic_DNA"/>
</dbReference>
<dbReference type="SUPFAM" id="SSF53098">
    <property type="entry name" value="Ribonuclease H-like"/>
    <property type="match status" value="1"/>
</dbReference>
<dbReference type="PANTHER" id="PTHR46791">
    <property type="entry name" value="EXPRESSED PROTEIN"/>
    <property type="match status" value="1"/>
</dbReference>
<dbReference type="GO" id="GO:0003676">
    <property type="term" value="F:nucleic acid binding"/>
    <property type="evidence" value="ECO:0007669"/>
    <property type="project" value="InterPro"/>
</dbReference>
<dbReference type="InterPro" id="IPR012337">
    <property type="entry name" value="RNaseH-like_sf"/>
</dbReference>
<dbReference type="Gene3D" id="3.30.420.10">
    <property type="entry name" value="Ribonuclease H-like superfamily/Ribonuclease H"/>
    <property type="match status" value="1"/>
</dbReference>
<name>A0AAD9PYT1_ACRCE</name>
<reference evidence="2" key="1">
    <citation type="journal article" date="2023" name="G3 (Bethesda)">
        <title>Whole genome assembly and annotation of the endangered Caribbean coral Acropora cervicornis.</title>
        <authorList>
            <person name="Selwyn J.D."/>
            <person name="Vollmer S.V."/>
        </authorList>
    </citation>
    <scope>NUCLEOTIDE SEQUENCE</scope>
    <source>
        <strain evidence="2">K2</strain>
    </source>
</reference>
<dbReference type="Pfam" id="PF24764">
    <property type="entry name" value="rva_4"/>
    <property type="match status" value="1"/>
</dbReference>
<dbReference type="PANTHER" id="PTHR46791:SF5">
    <property type="entry name" value="CLR5 DOMAIN-CONTAINING PROTEIN-RELATED"/>
    <property type="match status" value="1"/>
</dbReference>
<protein>
    <recommendedName>
        <fullName evidence="1">Integrase core domain-containing protein</fullName>
    </recommendedName>
</protein>